<proteinExistence type="predicted"/>
<organism evidence="2 3">
    <name type="scientific">Polarella glacialis</name>
    <name type="common">Dinoflagellate</name>
    <dbReference type="NCBI Taxonomy" id="89957"/>
    <lineage>
        <taxon>Eukaryota</taxon>
        <taxon>Sar</taxon>
        <taxon>Alveolata</taxon>
        <taxon>Dinophyceae</taxon>
        <taxon>Suessiales</taxon>
        <taxon>Suessiaceae</taxon>
        <taxon>Polarella</taxon>
    </lineage>
</organism>
<comment type="caution">
    <text evidence="2">The sequence shown here is derived from an EMBL/GenBank/DDBJ whole genome shotgun (WGS) entry which is preliminary data.</text>
</comment>
<dbReference type="Proteomes" id="UP000654075">
    <property type="component" value="Unassembled WGS sequence"/>
</dbReference>
<dbReference type="PANTHER" id="PTHR11544">
    <property type="entry name" value="COLD SHOCK DOMAIN CONTAINING PROTEINS"/>
    <property type="match status" value="1"/>
</dbReference>
<sequence>MAEFIGAIKSFNPTKGWGFVESAQTQKLYGKDIFVLKTALPGGHANTGDQVAFQVVQGDRGPQAAEVRLLSGGPPAYRPPPPPAQPGYFASGAPIPSVPMAGAYGGGSQYHGTVKSFNPTKGWGFLTSDAVLQMFGKDIFFMKSAVIGGYEPQQNQPVSFTVTDGDRGPQASNIQLQMQGAPPVHNAYGRAPAPMQAPRASPYGAPAVGHVIYSLPGMAPSAMGAPMVSPDQHFFGTVRSYNDEKGWGHVECEAAKKAFGKEIFLLRSALGEASPTMQAGTMLGFKVKMTAKGPQACDVAALPQGCIEYNGLPGSRYSGVVKSFNAEKGWGFVTSEEITNLFFGKDIFLRRQALDPNGPQPSVGDGAEFSIEVSDSGKLQAKDVFVGPANQGAGYGAVKGAGVTHNQFSPY</sequence>
<dbReference type="AlphaFoldDB" id="A0A813GKC6"/>
<dbReference type="OrthoDB" id="196131at2759"/>
<keyword evidence="3" id="KW-1185">Reference proteome</keyword>
<evidence type="ECO:0000259" key="1">
    <source>
        <dbReference type="PROSITE" id="PS51857"/>
    </source>
</evidence>
<protein>
    <recommendedName>
        <fullName evidence="1">CSD domain-containing protein</fullName>
    </recommendedName>
</protein>
<dbReference type="InterPro" id="IPR050181">
    <property type="entry name" value="Cold_shock_domain"/>
</dbReference>
<feature type="domain" description="CSD" evidence="1">
    <location>
        <begin position="109"/>
        <end position="176"/>
    </location>
</feature>
<evidence type="ECO:0000313" key="2">
    <source>
        <dbReference type="EMBL" id="CAE8625436.1"/>
    </source>
</evidence>
<feature type="domain" description="CSD" evidence="1">
    <location>
        <begin position="316"/>
        <end position="386"/>
    </location>
</feature>
<dbReference type="InterPro" id="IPR011129">
    <property type="entry name" value="CSD"/>
</dbReference>
<dbReference type="SMART" id="SM00357">
    <property type="entry name" value="CSP"/>
    <property type="match status" value="4"/>
</dbReference>
<dbReference type="SUPFAM" id="SSF50249">
    <property type="entry name" value="Nucleic acid-binding proteins"/>
    <property type="match status" value="4"/>
</dbReference>
<name>A0A813GKC6_POLGL</name>
<dbReference type="GO" id="GO:0003676">
    <property type="term" value="F:nucleic acid binding"/>
    <property type="evidence" value="ECO:0007669"/>
    <property type="project" value="InterPro"/>
</dbReference>
<dbReference type="InterPro" id="IPR012340">
    <property type="entry name" value="NA-bd_OB-fold"/>
</dbReference>
<dbReference type="EMBL" id="CAJNNV010028673">
    <property type="protein sequence ID" value="CAE8625436.1"/>
    <property type="molecule type" value="Genomic_DNA"/>
</dbReference>
<accession>A0A813GKC6</accession>
<dbReference type="Pfam" id="PF00313">
    <property type="entry name" value="CSD"/>
    <property type="match status" value="2"/>
</dbReference>
<evidence type="ECO:0000313" key="3">
    <source>
        <dbReference type="Proteomes" id="UP000654075"/>
    </source>
</evidence>
<dbReference type="Gene3D" id="2.40.50.140">
    <property type="entry name" value="Nucleic acid-binding proteins"/>
    <property type="match status" value="4"/>
</dbReference>
<reference evidence="2" key="1">
    <citation type="submission" date="2021-02" db="EMBL/GenBank/DDBJ databases">
        <authorList>
            <person name="Dougan E. K."/>
            <person name="Rhodes N."/>
            <person name="Thang M."/>
            <person name="Chan C."/>
        </authorList>
    </citation>
    <scope>NUCLEOTIDE SEQUENCE</scope>
</reference>
<dbReference type="PROSITE" id="PS51857">
    <property type="entry name" value="CSD_2"/>
    <property type="match status" value="3"/>
</dbReference>
<gene>
    <name evidence="2" type="ORF">PGLA1383_LOCUS42432</name>
</gene>
<feature type="domain" description="CSD" evidence="1">
    <location>
        <begin position="3"/>
        <end position="69"/>
    </location>
</feature>
<dbReference type="InterPro" id="IPR002059">
    <property type="entry name" value="CSP_DNA-bd"/>
</dbReference>